<dbReference type="InterPro" id="IPR017972">
    <property type="entry name" value="Cyt_P450_CS"/>
</dbReference>
<name>A0AAJ7BTE7_CEPCN</name>
<evidence type="ECO:0000256" key="7">
    <source>
        <dbReference type="ARBA" id="ARBA00022824"/>
    </source>
</evidence>
<dbReference type="GO" id="GO:0005789">
    <property type="term" value="C:endoplasmic reticulum membrane"/>
    <property type="evidence" value="ECO:0007669"/>
    <property type="project" value="UniProtKB-SubCell"/>
</dbReference>
<comment type="similarity">
    <text evidence="4 14">Belongs to the cytochrome P450 family.</text>
</comment>
<evidence type="ECO:0000256" key="14">
    <source>
        <dbReference type="RuleBase" id="RU000461"/>
    </source>
</evidence>
<evidence type="ECO:0000256" key="6">
    <source>
        <dbReference type="ARBA" id="ARBA00022723"/>
    </source>
</evidence>
<keyword evidence="8" id="KW-0492">Microsome</keyword>
<dbReference type="GeneID" id="107267098"/>
<comment type="subcellular location">
    <subcellularLocation>
        <location evidence="3">Endoplasmic reticulum membrane</location>
        <topology evidence="3">Peripheral membrane protein</topology>
    </subcellularLocation>
    <subcellularLocation>
        <location evidence="2">Microsome membrane</location>
        <topology evidence="2">Peripheral membrane protein</topology>
    </subcellularLocation>
</comment>
<dbReference type="Proteomes" id="UP000694920">
    <property type="component" value="Unplaced"/>
</dbReference>
<keyword evidence="12" id="KW-0472">Membrane</keyword>
<sequence>MLGKQTDYFRTVFWDSMNSREKSGSKRGDVIDNLLEIKNEEQKSDFKFEGDALVSQSAMFSVAGLETSATTTAFTLLELARNIEIQERVREEIKEKIKENGLTYESVQEMKYLHQTIAETLRLVPPAPILDRVALVDYKIPGTDIVIKKGTVIYTPLCGLHEDPKYFPNPQSYDPDRFSDERKKDIVPCTYMPFGDGPRICIGQRLALLQVAVGLITILKDFEISLNPIYKNEVDPRAIFVNPRS</sequence>
<proteinExistence type="inferred from homology"/>
<reference evidence="16" key="1">
    <citation type="submission" date="2025-08" db="UniProtKB">
        <authorList>
            <consortium name="RefSeq"/>
        </authorList>
    </citation>
    <scope>IDENTIFICATION</scope>
</reference>
<evidence type="ECO:0000256" key="3">
    <source>
        <dbReference type="ARBA" id="ARBA00004406"/>
    </source>
</evidence>
<evidence type="ECO:0000256" key="2">
    <source>
        <dbReference type="ARBA" id="ARBA00004174"/>
    </source>
</evidence>
<comment type="cofactor">
    <cofactor evidence="1 13">
        <name>heme</name>
        <dbReference type="ChEBI" id="CHEBI:30413"/>
    </cofactor>
</comment>
<keyword evidence="15" id="KW-1185">Reference proteome</keyword>
<dbReference type="InterPro" id="IPR036396">
    <property type="entry name" value="Cyt_P450_sf"/>
</dbReference>
<dbReference type="PRINTS" id="PR00385">
    <property type="entry name" value="P450"/>
</dbReference>
<dbReference type="Gene3D" id="1.10.630.10">
    <property type="entry name" value="Cytochrome P450"/>
    <property type="match status" value="1"/>
</dbReference>
<evidence type="ECO:0000256" key="12">
    <source>
        <dbReference type="ARBA" id="ARBA00023136"/>
    </source>
</evidence>
<accession>A0AAJ7BTE7</accession>
<gene>
    <name evidence="16" type="primary">LOC107267098</name>
</gene>
<dbReference type="InterPro" id="IPR001128">
    <property type="entry name" value="Cyt_P450"/>
</dbReference>
<dbReference type="GO" id="GO:0016705">
    <property type="term" value="F:oxidoreductase activity, acting on paired donors, with incorporation or reduction of molecular oxygen"/>
    <property type="evidence" value="ECO:0007669"/>
    <property type="project" value="InterPro"/>
</dbReference>
<dbReference type="InterPro" id="IPR050476">
    <property type="entry name" value="Insect_CytP450_Detox"/>
</dbReference>
<dbReference type="RefSeq" id="XP_015593843.1">
    <property type="nucleotide sequence ID" value="XM_015738357.2"/>
</dbReference>
<dbReference type="PROSITE" id="PS00086">
    <property type="entry name" value="CYTOCHROME_P450"/>
    <property type="match status" value="1"/>
</dbReference>
<evidence type="ECO:0000313" key="15">
    <source>
        <dbReference type="Proteomes" id="UP000694920"/>
    </source>
</evidence>
<dbReference type="PRINTS" id="PR00463">
    <property type="entry name" value="EP450I"/>
</dbReference>
<organism evidence="15 16">
    <name type="scientific">Cephus cinctus</name>
    <name type="common">Wheat stem sawfly</name>
    <dbReference type="NCBI Taxonomy" id="211228"/>
    <lineage>
        <taxon>Eukaryota</taxon>
        <taxon>Metazoa</taxon>
        <taxon>Ecdysozoa</taxon>
        <taxon>Arthropoda</taxon>
        <taxon>Hexapoda</taxon>
        <taxon>Insecta</taxon>
        <taxon>Pterygota</taxon>
        <taxon>Neoptera</taxon>
        <taxon>Endopterygota</taxon>
        <taxon>Hymenoptera</taxon>
        <taxon>Cephoidea</taxon>
        <taxon>Cephidae</taxon>
        <taxon>Cephus</taxon>
    </lineage>
</organism>
<evidence type="ECO:0000256" key="11">
    <source>
        <dbReference type="ARBA" id="ARBA00023033"/>
    </source>
</evidence>
<dbReference type="GO" id="GO:0020037">
    <property type="term" value="F:heme binding"/>
    <property type="evidence" value="ECO:0007669"/>
    <property type="project" value="InterPro"/>
</dbReference>
<feature type="binding site" description="axial binding residue" evidence="13">
    <location>
        <position position="201"/>
    </location>
    <ligand>
        <name>heme</name>
        <dbReference type="ChEBI" id="CHEBI:30413"/>
    </ligand>
    <ligandPart>
        <name>Fe</name>
        <dbReference type="ChEBI" id="CHEBI:18248"/>
    </ligandPart>
</feature>
<evidence type="ECO:0000256" key="1">
    <source>
        <dbReference type="ARBA" id="ARBA00001971"/>
    </source>
</evidence>
<dbReference type="GO" id="GO:0005506">
    <property type="term" value="F:iron ion binding"/>
    <property type="evidence" value="ECO:0007669"/>
    <property type="project" value="InterPro"/>
</dbReference>
<keyword evidence="10 13" id="KW-0408">Iron</keyword>
<dbReference type="SUPFAM" id="SSF48264">
    <property type="entry name" value="Cytochrome P450"/>
    <property type="match status" value="1"/>
</dbReference>
<protein>
    <submittedName>
        <fullName evidence="16">Cytochrome P450 6k1</fullName>
    </submittedName>
</protein>
<evidence type="ECO:0000256" key="5">
    <source>
        <dbReference type="ARBA" id="ARBA00022617"/>
    </source>
</evidence>
<evidence type="ECO:0000256" key="13">
    <source>
        <dbReference type="PIRSR" id="PIRSR602401-1"/>
    </source>
</evidence>
<evidence type="ECO:0000313" key="16">
    <source>
        <dbReference type="RefSeq" id="XP_015593843.1"/>
    </source>
</evidence>
<dbReference type="InterPro" id="IPR002401">
    <property type="entry name" value="Cyt_P450_E_grp-I"/>
</dbReference>
<keyword evidence="11 14" id="KW-0503">Monooxygenase</keyword>
<evidence type="ECO:0000256" key="10">
    <source>
        <dbReference type="ARBA" id="ARBA00023004"/>
    </source>
</evidence>
<evidence type="ECO:0000256" key="4">
    <source>
        <dbReference type="ARBA" id="ARBA00010617"/>
    </source>
</evidence>
<dbReference type="AlphaFoldDB" id="A0AAJ7BTE7"/>
<dbReference type="KEGG" id="ccin:107267098"/>
<dbReference type="GO" id="GO:0004497">
    <property type="term" value="F:monooxygenase activity"/>
    <property type="evidence" value="ECO:0007669"/>
    <property type="project" value="UniProtKB-KW"/>
</dbReference>
<keyword evidence="7" id="KW-0256">Endoplasmic reticulum</keyword>
<dbReference type="PANTHER" id="PTHR24292:SF45">
    <property type="entry name" value="CYTOCHROME P450 6G1-RELATED"/>
    <property type="match status" value="1"/>
</dbReference>
<dbReference type="PANTHER" id="PTHR24292">
    <property type="entry name" value="CYTOCHROME P450"/>
    <property type="match status" value="1"/>
</dbReference>
<evidence type="ECO:0000256" key="9">
    <source>
        <dbReference type="ARBA" id="ARBA00023002"/>
    </source>
</evidence>
<keyword evidence="5 13" id="KW-0349">Heme</keyword>
<keyword evidence="9 14" id="KW-0560">Oxidoreductase</keyword>
<dbReference type="Pfam" id="PF00067">
    <property type="entry name" value="p450"/>
    <property type="match status" value="1"/>
</dbReference>
<evidence type="ECO:0000256" key="8">
    <source>
        <dbReference type="ARBA" id="ARBA00022848"/>
    </source>
</evidence>
<keyword evidence="6 13" id="KW-0479">Metal-binding</keyword>